<dbReference type="GO" id="GO:0006080">
    <property type="term" value="P:substituted mannan metabolic process"/>
    <property type="evidence" value="ECO:0007669"/>
    <property type="project" value="InterPro"/>
</dbReference>
<dbReference type="AlphaFoldDB" id="A0A3T0D8F3"/>
<dbReference type="InterPro" id="IPR017853">
    <property type="entry name" value="GH"/>
</dbReference>
<dbReference type="PRINTS" id="PR00739">
    <property type="entry name" value="GLHYDRLASE26"/>
</dbReference>
<accession>A0A3T0D8F3</accession>
<protein>
    <submittedName>
        <fullName evidence="6">Beta-mannosidase</fullName>
    </submittedName>
</protein>
<dbReference type="GO" id="GO:0016985">
    <property type="term" value="F:mannan endo-1,4-beta-mannosidase activity"/>
    <property type="evidence" value="ECO:0007669"/>
    <property type="project" value="InterPro"/>
</dbReference>
<evidence type="ECO:0000256" key="4">
    <source>
        <dbReference type="PROSITE-ProRule" id="PRU01100"/>
    </source>
</evidence>
<evidence type="ECO:0000259" key="5">
    <source>
        <dbReference type="PROSITE" id="PS51764"/>
    </source>
</evidence>
<evidence type="ECO:0000256" key="2">
    <source>
        <dbReference type="ARBA" id="ARBA00022801"/>
    </source>
</evidence>
<evidence type="ECO:0000313" key="6">
    <source>
        <dbReference type="EMBL" id="AZT91229.1"/>
    </source>
</evidence>
<dbReference type="RefSeq" id="WP_127352562.1">
    <property type="nucleotide sequence ID" value="NZ_CP034791.1"/>
</dbReference>
<evidence type="ECO:0000256" key="3">
    <source>
        <dbReference type="ARBA" id="ARBA00023295"/>
    </source>
</evidence>
<sequence>MKISKYIKEAMLNGVKIVKEHISGEDVYSALPESDRFEIEFCIEIEKSGYYNLYLNYKIEKYTKAVYLVDIDGLCHGDIRLHSESGEVSKMKIGRAFLEKGQKKIKIYGGWGVAHIYAIELEEDKLQNYSAPSFDLSNKNASDKCKKLMEYFSKIYSKAIIAGQHTNTAPGPEIAYLEYQTGKKPALRGFDFLSYTRHTITNNMTYDAMFEVILNKGSVEEAIKWHKELGGIVTFCWHWFSPIGGNDKTFYTKNTDFDIEVALCPNTEENKLLMEDIYEIGKWLKIMADTDVPVIFRPLHEADGRWFWWGAKGFDAYKKLYYLLYDVYTNHFKLNNLIWVWNAPHPDWRIEMDYYDVAGVDFYAPAQNYGPLSFWYDYVYELTETKKPIALTENGPIPDPDKLQSTKTYWLWFMPWWGGFTTDGKINSFEHLRKVYNHPYVITLDKFDLFRR</sequence>
<dbReference type="PROSITE" id="PS51764">
    <property type="entry name" value="GH26"/>
    <property type="match status" value="1"/>
</dbReference>
<keyword evidence="7" id="KW-1185">Reference proteome</keyword>
<feature type="active site" description="Nucleophile" evidence="4">
    <location>
        <position position="393"/>
    </location>
</feature>
<dbReference type="PANTHER" id="PTHR40079">
    <property type="entry name" value="MANNAN ENDO-1,4-BETA-MANNOSIDASE E-RELATED"/>
    <property type="match status" value="1"/>
</dbReference>
<feature type="domain" description="GH26" evidence="5">
    <location>
        <begin position="143"/>
        <end position="445"/>
    </location>
</feature>
<dbReference type="Proteomes" id="UP000282930">
    <property type="component" value="Chromosome"/>
</dbReference>
<dbReference type="Gene3D" id="3.20.20.80">
    <property type="entry name" value="Glycosidases"/>
    <property type="match status" value="1"/>
</dbReference>
<dbReference type="SUPFAM" id="SSF51445">
    <property type="entry name" value="(Trans)glycosidases"/>
    <property type="match status" value="1"/>
</dbReference>
<dbReference type="PANTHER" id="PTHR40079:SF4">
    <property type="entry name" value="GH26 DOMAIN-CONTAINING PROTEIN-RELATED"/>
    <property type="match status" value="1"/>
</dbReference>
<evidence type="ECO:0000313" key="7">
    <source>
        <dbReference type="Proteomes" id="UP000282930"/>
    </source>
</evidence>
<organism evidence="6 7">
    <name type="scientific">Caldicellulosiruptor changbaiensis</name>
    <dbReference type="NCBI Taxonomy" id="1222016"/>
    <lineage>
        <taxon>Bacteria</taxon>
        <taxon>Bacillati</taxon>
        <taxon>Bacillota</taxon>
        <taxon>Bacillota incertae sedis</taxon>
        <taxon>Caldicellulosiruptorales</taxon>
        <taxon>Caldicellulosiruptoraceae</taxon>
        <taxon>Caldicellulosiruptor</taxon>
    </lineage>
</organism>
<proteinExistence type="inferred from homology"/>
<dbReference type="InterPro" id="IPR022790">
    <property type="entry name" value="GH26_dom"/>
</dbReference>
<gene>
    <name evidence="6" type="ORF">ELD05_11640</name>
</gene>
<dbReference type="InterPro" id="IPR000805">
    <property type="entry name" value="Glyco_hydro_26"/>
</dbReference>
<reference evidence="6 7" key="1">
    <citation type="submission" date="2018-12" db="EMBL/GenBank/DDBJ databases">
        <title>Genome sequence from the cellulolytic species, Caldicellulosiruptor changbaiensis.</title>
        <authorList>
            <person name="Blumer-Schuette S.E."/>
            <person name="Mendoza C."/>
        </authorList>
    </citation>
    <scope>NUCLEOTIDE SEQUENCE [LARGE SCALE GENOMIC DNA]</scope>
    <source>
        <strain evidence="6 7">CBS-Z</strain>
    </source>
</reference>
<dbReference type="Gene3D" id="2.60.120.260">
    <property type="entry name" value="Galactose-binding domain-like"/>
    <property type="match status" value="1"/>
</dbReference>
<dbReference type="Pfam" id="PF02156">
    <property type="entry name" value="Glyco_hydro_26"/>
    <property type="match status" value="1"/>
</dbReference>
<keyword evidence="3 4" id="KW-0326">Glycosidase</keyword>
<dbReference type="EMBL" id="CP034791">
    <property type="protein sequence ID" value="AZT91229.1"/>
    <property type="molecule type" value="Genomic_DNA"/>
</dbReference>
<feature type="active site" description="Proton donor" evidence="4">
    <location>
        <position position="301"/>
    </location>
</feature>
<comment type="similarity">
    <text evidence="1 4">Belongs to the glycosyl hydrolase 26 family.</text>
</comment>
<evidence type="ECO:0000256" key="1">
    <source>
        <dbReference type="ARBA" id="ARBA00007754"/>
    </source>
</evidence>
<keyword evidence="2 4" id="KW-0378">Hydrolase</keyword>
<name>A0A3T0D8F3_9FIRM</name>
<dbReference type="KEGG" id="ccha:ELD05_11640"/>